<dbReference type="RefSeq" id="WP_344304795.1">
    <property type="nucleotide sequence ID" value="NZ_BAAAQQ010000013.1"/>
</dbReference>
<dbReference type="Proteomes" id="UP001500575">
    <property type="component" value="Unassembled WGS sequence"/>
</dbReference>
<gene>
    <name evidence="1" type="ORF">GCM10009843_31920</name>
</gene>
<evidence type="ECO:0000313" key="2">
    <source>
        <dbReference type="Proteomes" id="UP001500575"/>
    </source>
</evidence>
<name>A0ABP5KB23_9ACTN</name>
<keyword evidence="2" id="KW-1185">Reference proteome</keyword>
<reference evidence="2" key="1">
    <citation type="journal article" date="2019" name="Int. J. Syst. Evol. Microbiol.">
        <title>The Global Catalogue of Microorganisms (GCM) 10K type strain sequencing project: providing services to taxonomists for standard genome sequencing and annotation.</title>
        <authorList>
            <consortium name="The Broad Institute Genomics Platform"/>
            <consortium name="The Broad Institute Genome Sequencing Center for Infectious Disease"/>
            <person name="Wu L."/>
            <person name="Ma J."/>
        </authorList>
    </citation>
    <scope>NUCLEOTIDE SEQUENCE [LARGE SCALE GENOMIC DNA]</scope>
    <source>
        <strain evidence="2">JCM 16021</strain>
    </source>
</reference>
<dbReference type="EMBL" id="BAAAQQ010000013">
    <property type="protein sequence ID" value="GAA2129882.1"/>
    <property type="molecule type" value="Genomic_DNA"/>
</dbReference>
<evidence type="ECO:0000313" key="1">
    <source>
        <dbReference type="EMBL" id="GAA2129882.1"/>
    </source>
</evidence>
<sequence>MTTAPFRPTIRTQADLADAWRQLMGDGGFGGHSVWMLWIVGDQPVPHITEMQESEQPITGRLLDNFVEILGLLGAEHAQPARVAFLISRPGNATVSSADRAWAHTLYGASRDAGVACEVVHLATFDHVRPLPLDELDASC</sequence>
<organism evidence="1 2">
    <name type="scientific">Nocardioides bigeumensis</name>
    <dbReference type="NCBI Taxonomy" id="433657"/>
    <lineage>
        <taxon>Bacteria</taxon>
        <taxon>Bacillati</taxon>
        <taxon>Actinomycetota</taxon>
        <taxon>Actinomycetes</taxon>
        <taxon>Propionibacteriales</taxon>
        <taxon>Nocardioidaceae</taxon>
        <taxon>Nocardioides</taxon>
    </lineage>
</organism>
<accession>A0ABP5KB23</accession>
<proteinExistence type="predicted"/>
<comment type="caution">
    <text evidence="1">The sequence shown here is derived from an EMBL/GenBank/DDBJ whole genome shotgun (WGS) entry which is preliminary data.</text>
</comment>
<protein>
    <submittedName>
        <fullName evidence="1">Uncharacterized protein</fullName>
    </submittedName>
</protein>